<evidence type="ECO:0000313" key="1">
    <source>
        <dbReference type="EMBL" id="GGG23140.1"/>
    </source>
</evidence>
<keyword evidence="2" id="KW-1185">Reference proteome</keyword>
<proteinExistence type="predicted"/>
<dbReference type="RefSeq" id="WP_188898809.1">
    <property type="nucleotide sequence ID" value="NZ_BMKS01000002.1"/>
</dbReference>
<sequence length="98" mass="9707">MPAPTSTPPPEPDGPLAATSTAIESLSATLALADALVASGRAVDLTGLEEEVEAICAALLALAPPCAATRGLRPALERLVGQVDRLRAGLAAARPATG</sequence>
<dbReference type="EMBL" id="BMKS01000002">
    <property type="protein sequence ID" value="GGG23140.1"/>
    <property type="molecule type" value="Genomic_DNA"/>
</dbReference>
<dbReference type="Proteomes" id="UP000597507">
    <property type="component" value="Unassembled WGS sequence"/>
</dbReference>
<dbReference type="AlphaFoldDB" id="A0A8J2Z8N5"/>
<name>A0A8J2Z8N5_9PROT</name>
<comment type="caution">
    <text evidence="1">The sequence shown here is derived from an EMBL/GenBank/DDBJ whole genome shotgun (WGS) entry which is preliminary data.</text>
</comment>
<evidence type="ECO:0000313" key="2">
    <source>
        <dbReference type="Proteomes" id="UP000597507"/>
    </source>
</evidence>
<organism evidence="1 2">
    <name type="scientific">Caldovatus sediminis</name>
    <dbReference type="NCBI Taxonomy" id="2041189"/>
    <lineage>
        <taxon>Bacteria</taxon>
        <taxon>Pseudomonadati</taxon>
        <taxon>Pseudomonadota</taxon>
        <taxon>Alphaproteobacteria</taxon>
        <taxon>Acetobacterales</taxon>
        <taxon>Roseomonadaceae</taxon>
        <taxon>Caldovatus</taxon>
    </lineage>
</organism>
<accession>A0A8J2Z8N5</accession>
<protein>
    <submittedName>
        <fullName evidence="1">Uncharacterized protein</fullName>
    </submittedName>
</protein>
<gene>
    <name evidence="1" type="ORF">GCM10010964_09110</name>
</gene>
<reference evidence="1 2" key="1">
    <citation type="journal article" date="2014" name="Int. J. Syst. Evol. Microbiol.">
        <title>Complete genome sequence of Corynebacterium casei LMG S-19264T (=DSM 44701T), isolated from a smear-ripened cheese.</title>
        <authorList>
            <consortium name="US DOE Joint Genome Institute (JGI-PGF)"/>
            <person name="Walter F."/>
            <person name="Albersmeier A."/>
            <person name="Kalinowski J."/>
            <person name="Ruckert C."/>
        </authorList>
    </citation>
    <scope>NUCLEOTIDE SEQUENCE [LARGE SCALE GENOMIC DNA]</scope>
    <source>
        <strain evidence="1 2">CGMCC 1.16330</strain>
    </source>
</reference>